<keyword evidence="3" id="KW-1185">Reference proteome</keyword>
<dbReference type="InterPro" id="IPR013024">
    <property type="entry name" value="GGCT-like"/>
</dbReference>
<proteinExistence type="predicted"/>
<evidence type="ECO:0000313" key="3">
    <source>
        <dbReference type="Proteomes" id="UP000009315"/>
    </source>
</evidence>
<protein>
    <recommendedName>
        <fullName evidence="1">Gamma-glutamylcyclotransferase AIG2-like domain-containing protein</fullName>
    </recommendedName>
</protein>
<dbReference type="CDD" id="cd06661">
    <property type="entry name" value="GGCT_like"/>
    <property type="match status" value="1"/>
</dbReference>
<feature type="domain" description="Gamma-glutamylcyclotransferase AIG2-like" evidence="1">
    <location>
        <begin position="6"/>
        <end position="133"/>
    </location>
</feature>
<dbReference type="Proteomes" id="UP000009315">
    <property type="component" value="Unassembled WGS sequence"/>
</dbReference>
<name>K8DXL5_9FIRM</name>
<dbReference type="eggNOG" id="COG2105">
    <property type="taxonomic scope" value="Bacteria"/>
</dbReference>
<evidence type="ECO:0000313" key="2">
    <source>
        <dbReference type="EMBL" id="CCO07305.1"/>
    </source>
</evidence>
<gene>
    <name evidence="2" type="ORF">DESHY_110249</name>
</gene>
<dbReference type="Pfam" id="PF06094">
    <property type="entry name" value="GGACT"/>
    <property type="match status" value="1"/>
</dbReference>
<accession>K8DXL5</accession>
<reference evidence="2 3" key="1">
    <citation type="journal article" date="2013" name="Genome Announc.">
        <title>Genome Sequence of the Sulfate-Reducing Bacterium Desulfotomaculum hydrothermale Lam5(T).</title>
        <authorList>
            <person name="Amin O."/>
            <person name="Fardeau M.L."/>
            <person name="Valette O."/>
            <person name="Hirschler-Rea A."/>
            <person name="Barbe V."/>
            <person name="Medigue C."/>
            <person name="Vacherie B."/>
            <person name="Ollivier B."/>
            <person name="Bertin P.N."/>
            <person name="Dolla A."/>
        </authorList>
    </citation>
    <scope>NUCLEOTIDE SEQUENCE [LARGE SCALE GENOMIC DNA]</scope>
    <source>
        <strain evidence="3">Lam5 / DSM 18033</strain>
    </source>
</reference>
<dbReference type="STRING" id="1121428.DESHY_110249"/>
<dbReference type="SUPFAM" id="SSF110857">
    <property type="entry name" value="Gamma-glutamyl cyclotransferase-like"/>
    <property type="match status" value="1"/>
</dbReference>
<dbReference type="RefSeq" id="WP_008410127.1">
    <property type="nucleotide sequence ID" value="NZ_CAOS01000003.1"/>
</dbReference>
<dbReference type="InterPro" id="IPR036568">
    <property type="entry name" value="GGCT-like_sf"/>
</dbReference>
<comment type="caution">
    <text evidence="2">The sequence shown here is derived from an EMBL/GenBank/DDBJ whole genome shotgun (WGS) entry which is preliminary data.</text>
</comment>
<evidence type="ECO:0000259" key="1">
    <source>
        <dbReference type="Pfam" id="PF06094"/>
    </source>
</evidence>
<dbReference type="OrthoDB" id="8538589at2"/>
<organism evidence="2 3">
    <name type="scientific">Desulforamulus hydrothermalis Lam5 = DSM 18033</name>
    <dbReference type="NCBI Taxonomy" id="1121428"/>
    <lineage>
        <taxon>Bacteria</taxon>
        <taxon>Bacillati</taxon>
        <taxon>Bacillota</taxon>
        <taxon>Clostridia</taxon>
        <taxon>Eubacteriales</taxon>
        <taxon>Peptococcaceae</taxon>
        <taxon>Desulforamulus</taxon>
    </lineage>
</organism>
<dbReference type="InterPro" id="IPR009288">
    <property type="entry name" value="AIG2-like_dom"/>
</dbReference>
<sequence>MYLNNLFVFGTLLPGLANYKRFLEPYNPQVFPARTKGVMYYLPQDGYPVVLDGEQEIKGVMFVSREMPIILPQIDEIHKFTGIDSQSYLMREIRDVELLDGGQVVKAHMYLWPRSRAQWLQENGVIIPDGDWAAFLAKKQS</sequence>
<dbReference type="Gene3D" id="3.10.490.10">
    <property type="entry name" value="Gamma-glutamyl cyclotransferase-like"/>
    <property type="match status" value="1"/>
</dbReference>
<dbReference type="AlphaFoldDB" id="K8DXL5"/>
<dbReference type="EMBL" id="CAOS01000003">
    <property type="protein sequence ID" value="CCO07305.1"/>
    <property type="molecule type" value="Genomic_DNA"/>
</dbReference>